<dbReference type="SUPFAM" id="SSF53474">
    <property type="entry name" value="alpha/beta-Hydrolases"/>
    <property type="match status" value="1"/>
</dbReference>
<dbReference type="OrthoDB" id="7130006at2759"/>
<protein>
    <submittedName>
        <fullName evidence="3">Predicted protein</fullName>
    </submittedName>
</protein>
<dbReference type="PANTHER" id="PTHR43329">
    <property type="entry name" value="EPOXIDE HYDROLASE"/>
    <property type="match status" value="1"/>
</dbReference>
<evidence type="ECO:0000256" key="1">
    <source>
        <dbReference type="SAM" id="Phobius"/>
    </source>
</evidence>
<dbReference type="RefSeq" id="XP_002677836.1">
    <property type="nucleotide sequence ID" value="XM_002677790.1"/>
</dbReference>
<feature type="domain" description="AB hydrolase-1" evidence="2">
    <location>
        <begin position="101"/>
        <end position="388"/>
    </location>
</feature>
<proteinExistence type="predicted"/>
<accession>D2VE15</accession>
<dbReference type="GeneID" id="8849300"/>
<reference evidence="3 4" key="1">
    <citation type="journal article" date="2010" name="Cell">
        <title>The genome of Naegleria gruberi illuminates early eukaryotic versatility.</title>
        <authorList>
            <person name="Fritz-Laylin L.K."/>
            <person name="Prochnik S.E."/>
            <person name="Ginger M.L."/>
            <person name="Dacks J.B."/>
            <person name="Carpenter M.L."/>
            <person name="Field M.C."/>
            <person name="Kuo A."/>
            <person name="Paredez A."/>
            <person name="Chapman J."/>
            <person name="Pham J."/>
            <person name="Shu S."/>
            <person name="Neupane R."/>
            <person name="Cipriano M."/>
            <person name="Mancuso J."/>
            <person name="Tu H."/>
            <person name="Salamov A."/>
            <person name="Lindquist E."/>
            <person name="Shapiro H."/>
            <person name="Lucas S."/>
            <person name="Grigoriev I.V."/>
            <person name="Cande W.Z."/>
            <person name="Fulton C."/>
            <person name="Rokhsar D.S."/>
            <person name="Dawson S.C."/>
        </authorList>
    </citation>
    <scope>NUCLEOTIDE SEQUENCE [LARGE SCALE GENOMIC DNA]</scope>
    <source>
        <strain evidence="3 4">NEG-M</strain>
    </source>
</reference>
<dbReference type="InterPro" id="IPR029058">
    <property type="entry name" value="AB_hydrolase_fold"/>
</dbReference>
<dbReference type="STRING" id="5762.D2VE15"/>
<organism evidence="4">
    <name type="scientific">Naegleria gruberi</name>
    <name type="common">Amoeba</name>
    <dbReference type="NCBI Taxonomy" id="5762"/>
    <lineage>
        <taxon>Eukaryota</taxon>
        <taxon>Discoba</taxon>
        <taxon>Heterolobosea</taxon>
        <taxon>Tetramitia</taxon>
        <taxon>Eutetramitia</taxon>
        <taxon>Vahlkampfiidae</taxon>
        <taxon>Naegleria</taxon>
    </lineage>
</organism>
<dbReference type="InterPro" id="IPR000073">
    <property type="entry name" value="AB_hydrolase_1"/>
</dbReference>
<dbReference type="ESTHER" id="naegr-d2vts5">
    <property type="family name" value="Epoxide_hydrolase"/>
</dbReference>
<dbReference type="eggNOG" id="KOG4178">
    <property type="taxonomic scope" value="Eukaryota"/>
</dbReference>
<keyword evidence="4" id="KW-1185">Reference proteome</keyword>
<feature type="transmembrane region" description="Helical" evidence="1">
    <location>
        <begin position="12"/>
        <end position="32"/>
    </location>
</feature>
<evidence type="ECO:0000259" key="2">
    <source>
        <dbReference type="Pfam" id="PF00561"/>
    </source>
</evidence>
<gene>
    <name evidence="3" type="ORF">NAEGRDRAFT_67115</name>
</gene>
<dbReference type="InParanoid" id="D2VE15"/>
<keyword evidence="1" id="KW-0812">Transmembrane</keyword>
<dbReference type="VEuPathDB" id="AmoebaDB:NAEGRDRAFT_67115"/>
<dbReference type="Proteomes" id="UP000006671">
    <property type="component" value="Unassembled WGS sequence"/>
</dbReference>
<evidence type="ECO:0000313" key="4">
    <source>
        <dbReference type="Proteomes" id="UP000006671"/>
    </source>
</evidence>
<name>D2VE15_NAEGR</name>
<dbReference type="KEGG" id="ngr:NAEGRDRAFT_67115"/>
<dbReference type="Pfam" id="PF00561">
    <property type="entry name" value="Abhydrolase_1"/>
    <property type="match status" value="1"/>
</dbReference>
<evidence type="ECO:0000313" key="3">
    <source>
        <dbReference type="EMBL" id="EFC45092.1"/>
    </source>
</evidence>
<keyword evidence="1" id="KW-1133">Transmembrane helix</keyword>
<dbReference type="Gene3D" id="3.40.50.1820">
    <property type="entry name" value="alpha/beta hydrolase"/>
    <property type="match status" value="1"/>
</dbReference>
<keyword evidence="1" id="KW-0472">Membrane</keyword>
<dbReference type="AlphaFoldDB" id="D2VE15"/>
<dbReference type="EMBL" id="GG738865">
    <property type="protein sequence ID" value="EFC45092.1"/>
    <property type="molecule type" value="Genomic_DNA"/>
</dbReference>
<sequence length="401" mass="46360">MSGLLSTCCRTVFLSIILLISAWFGFLAFYPFPNLDQLSKDWPIQTLEEYHEKMNPIMKANGITMNFPPKLANFVKISLSNGIIFNALEGGRKEGETNQKLLIFMHGYPETALLCFGRYLDHFIQQGYWVIAPDMRGYNASSKPVPEGVDLEQVSKGLPTDMSFESLKKYLKDLNSIPYEYVDVKLAKDYQLLVTEYAKREKAIFISHDWGAAALGFTMKEYPEIIEKSVLGLAMRVNEGKYIKEHTAKFFRQLTKSWYIFFLQLVGLSELISTRNDYAMFFNTAGFDQEAHQGRLSAEEAKLWLENIKSSYITATSFYRAAFRTQSTRSFDKEKVDVPVLFLHAENDRYLTEESAHFALKEALTERAQKESKVFIVKESSHWIQFYGEKFIKEIDEFIRK</sequence>